<sequence length="231" mass="27268">MKVTYIYHSSFAVELEKSMLIFDYYGKGDLPERPAGKQVYFLNSHSHPDHFSKTIFNLREQFGGAEYVLAREIRLKPEEKKDWIYSLKPETDVEIGNLKIRTLKSTDLGVAFMVETEGRRIYHAGDLNWWHWEGEDKAWNNNMAANYKREIKELDGCGMDVAFVPLDGRLENAYYWGMKYFLEHVPVKAVFPMHCWDHYEICQKVQDEPSMQGLLEHFHPIEYKGQEWTLC</sequence>
<dbReference type="PANTHER" id="PTHR42967">
    <property type="entry name" value="METAL DEPENDENT HYDROLASE"/>
    <property type="match status" value="1"/>
</dbReference>
<evidence type="ECO:0000313" key="1">
    <source>
        <dbReference type="EMBL" id="MEQ2577800.1"/>
    </source>
</evidence>
<dbReference type="Pfam" id="PF13483">
    <property type="entry name" value="Lactamase_B_3"/>
    <property type="match status" value="1"/>
</dbReference>
<protein>
    <submittedName>
        <fullName evidence="1">MBL fold metallo-hydrolase</fullName>
    </submittedName>
</protein>
<dbReference type="EMBL" id="JBBMFC010000004">
    <property type="protein sequence ID" value="MEQ2577800.1"/>
    <property type="molecule type" value="Genomic_DNA"/>
</dbReference>
<keyword evidence="2" id="KW-1185">Reference proteome</keyword>
<dbReference type="Gene3D" id="3.60.15.10">
    <property type="entry name" value="Ribonuclease Z/Hydroxyacylglutathione hydrolase-like"/>
    <property type="match status" value="1"/>
</dbReference>
<proteinExistence type="predicted"/>
<name>A0ABV1HXZ7_9FIRM</name>
<evidence type="ECO:0000313" key="2">
    <source>
        <dbReference type="Proteomes" id="UP001470288"/>
    </source>
</evidence>
<dbReference type="InterPro" id="IPR036866">
    <property type="entry name" value="RibonucZ/Hydroxyglut_hydro"/>
</dbReference>
<dbReference type="SUPFAM" id="SSF56281">
    <property type="entry name" value="Metallo-hydrolase/oxidoreductase"/>
    <property type="match status" value="1"/>
</dbReference>
<comment type="caution">
    <text evidence="1">The sequence shown here is derived from an EMBL/GenBank/DDBJ whole genome shotgun (WGS) entry which is preliminary data.</text>
</comment>
<reference evidence="1 2" key="1">
    <citation type="submission" date="2024-03" db="EMBL/GenBank/DDBJ databases">
        <title>Human intestinal bacterial collection.</title>
        <authorList>
            <person name="Pauvert C."/>
            <person name="Hitch T.C.A."/>
            <person name="Clavel T."/>
        </authorList>
    </citation>
    <scope>NUCLEOTIDE SEQUENCE [LARGE SCALE GENOMIC DNA]</scope>
    <source>
        <strain evidence="1 2">CLA-AA-H78B</strain>
    </source>
</reference>
<accession>A0ABV1HXZ7</accession>
<dbReference type="PANTHER" id="PTHR42967:SF1">
    <property type="entry name" value="MBL FOLD METALLO-HYDROLASE"/>
    <property type="match status" value="1"/>
</dbReference>
<dbReference type="RefSeq" id="WP_349143748.1">
    <property type="nucleotide sequence ID" value="NZ_JBBMFC010000004.1"/>
</dbReference>
<gene>
    <name evidence="1" type="ORF">WMO62_02950</name>
</gene>
<organism evidence="1 2">
    <name type="scientific">Hominiventricola aquisgranensis</name>
    <dbReference type="NCBI Taxonomy" id="3133164"/>
    <lineage>
        <taxon>Bacteria</taxon>
        <taxon>Bacillati</taxon>
        <taxon>Bacillota</taxon>
        <taxon>Clostridia</taxon>
        <taxon>Lachnospirales</taxon>
        <taxon>Lachnospiraceae</taxon>
        <taxon>Hominiventricola</taxon>
    </lineage>
</organism>
<dbReference type="Proteomes" id="UP001470288">
    <property type="component" value="Unassembled WGS sequence"/>
</dbReference>